<comment type="caution">
    <text evidence="2">The sequence shown here is derived from an EMBL/GenBank/DDBJ whole genome shotgun (WGS) entry which is preliminary data.</text>
</comment>
<reference evidence="2 3" key="1">
    <citation type="journal article" date="2017" name="Nat. Microbiol.">
        <title>Natural product diversity associated with the nematode symbionts Photorhabdus and Xenorhabdus.</title>
        <authorList>
            <person name="Tobias N.J."/>
            <person name="Wolff H."/>
            <person name="Djahanschiri B."/>
            <person name="Grundmann F."/>
            <person name="Kronenwerth M."/>
            <person name="Shi Y.M."/>
            <person name="Simonyi S."/>
            <person name="Grun P."/>
            <person name="Shapiro-Ilan D."/>
            <person name="Pidot S.J."/>
            <person name="Stinear T.P."/>
            <person name="Ebersberger I."/>
            <person name="Bode H.B."/>
        </authorList>
    </citation>
    <scope>NUCLEOTIDE SEQUENCE [LARGE SCALE GENOMIC DNA]</scope>
    <source>
        <strain evidence="2 3">DSM 17904</strain>
    </source>
</reference>
<keyword evidence="1" id="KW-0472">Membrane</keyword>
<keyword evidence="1" id="KW-1133">Transmembrane helix</keyword>
<evidence type="ECO:0000313" key="2">
    <source>
        <dbReference type="EMBL" id="PHM64610.1"/>
    </source>
</evidence>
<name>A0A2D0KMF9_9GAMM</name>
<proteinExistence type="predicted"/>
<keyword evidence="3" id="KW-1185">Reference proteome</keyword>
<gene>
    <name evidence="2" type="ORF">Xsto_02885</name>
</gene>
<feature type="transmembrane region" description="Helical" evidence="1">
    <location>
        <begin position="12"/>
        <end position="30"/>
    </location>
</feature>
<sequence>MSANLRKSAGFYFIQSFIMKMEFLFHIYYLKISINKMKNIIHHIEADVSVSPCQYSLYVLILFLSFV</sequence>
<dbReference type="AlphaFoldDB" id="A0A2D0KMF9"/>
<protein>
    <submittedName>
        <fullName evidence="2">Uncharacterized protein</fullName>
    </submittedName>
</protein>
<evidence type="ECO:0000313" key="3">
    <source>
        <dbReference type="Proteomes" id="UP000222366"/>
    </source>
</evidence>
<accession>A0A2D0KMF9</accession>
<dbReference type="EMBL" id="NJAJ01000027">
    <property type="protein sequence ID" value="PHM64610.1"/>
    <property type="molecule type" value="Genomic_DNA"/>
</dbReference>
<evidence type="ECO:0000256" key="1">
    <source>
        <dbReference type="SAM" id="Phobius"/>
    </source>
</evidence>
<keyword evidence="1" id="KW-0812">Transmembrane</keyword>
<dbReference type="Proteomes" id="UP000222366">
    <property type="component" value="Unassembled WGS sequence"/>
</dbReference>
<organism evidence="2 3">
    <name type="scientific">Xenorhabdus stockiae</name>
    <dbReference type="NCBI Taxonomy" id="351614"/>
    <lineage>
        <taxon>Bacteria</taxon>
        <taxon>Pseudomonadati</taxon>
        <taxon>Pseudomonadota</taxon>
        <taxon>Gammaproteobacteria</taxon>
        <taxon>Enterobacterales</taxon>
        <taxon>Morganellaceae</taxon>
        <taxon>Xenorhabdus</taxon>
    </lineage>
</organism>